<comment type="caution">
    <text evidence="2">The sequence shown here is derived from an EMBL/GenBank/DDBJ whole genome shotgun (WGS) entry which is preliminary data.</text>
</comment>
<evidence type="ECO:0000256" key="1">
    <source>
        <dbReference type="SAM" id="Phobius"/>
    </source>
</evidence>
<feature type="transmembrane region" description="Helical" evidence="1">
    <location>
        <begin position="25"/>
        <end position="47"/>
    </location>
</feature>
<dbReference type="OrthoDB" id="2667258at2"/>
<dbReference type="Proteomes" id="UP000032534">
    <property type="component" value="Unassembled WGS sequence"/>
</dbReference>
<feature type="transmembrane region" description="Helical" evidence="1">
    <location>
        <begin position="228"/>
        <end position="248"/>
    </location>
</feature>
<keyword evidence="1" id="KW-0812">Transmembrane</keyword>
<gene>
    <name evidence="2" type="ORF">QD47_05180</name>
</gene>
<name>A0A0D7X980_9BACL</name>
<feature type="transmembrane region" description="Helical" evidence="1">
    <location>
        <begin position="59"/>
        <end position="82"/>
    </location>
</feature>
<evidence type="ECO:0000313" key="3">
    <source>
        <dbReference type="Proteomes" id="UP000032534"/>
    </source>
</evidence>
<dbReference type="PATRIC" id="fig|159743.3.peg.1111"/>
<organism evidence="2 3">
    <name type="scientific">Paenibacillus terrae</name>
    <dbReference type="NCBI Taxonomy" id="159743"/>
    <lineage>
        <taxon>Bacteria</taxon>
        <taxon>Bacillati</taxon>
        <taxon>Bacillota</taxon>
        <taxon>Bacilli</taxon>
        <taxon>Bacillales</taxon>
        <taxon>Paenibacillaceae</taxon>
        <taxon>Paenibacillus</taxon>
    </lineage>
</organism>
<keyword evidence="1" id="KW-1133">Transmembrane helix</keyword>
<protein>
    <submittedName>
        <fullName evidence="2">Uncharacterized protein</fullName>
    </submittedName>
</protein>
<dbReference type="EMBL" id="JTHP01000006">
    <property type="protein sequence ID" value="KJD46652.1"/>
    <property type="molecule type" value="Genomic_DNA"/>
</dbReference>
<keyword evidence="1" id="KW-0472">Membrane</keyword>
<dbReference type="AlphaFoldDB" id="A0A0D7X980"/>
<feature type="transmembrane region" description="Helical" evidence="1">
    <location>
        <begin position="110"/>
        <end position="129"/>
    </location>
</feature>
<reference evidence="2 3" key="1">
    <citation type="submission" date="2014-11" db="EMBL/GenBank/DDBJ databases">
        <title>Draft Genome Sequences of Paenibacillus polymyxa NRRL B-30509 and Paenibacillus terrae NRRL B-30644, Strains from a Poultry Environment that Produce Tridecaptin A and Paenicidins.</title>
        <authorList>
            <person name="van Belkum M.J."/>
            <person name="Lohans C.T."/>
            <person name="Vederas J.C."/>
        </authorList>
    </citation>
    <scope>NUCLEOTIDE SEQUENCE [LARGE SCALE GENOMIC DNA]</scope>
    <source>
        <strain evidence="2 3">NRRL B-30644</strain>
    </source>
</reference>
<keyword evidence="3" id="KW-1185">Reference proteome</keyword>
<feature type="transmembrane region" description="Helical" evidence="1">
    <location>
        <begin position="135"/>
        <end position="157"/>
    </location>
</feature>
<proteinExistence type="predicted"/>
<accession>A0A0D7X980</accession>
<dbReference type="RefSeq" id="WP_044645112.1">
    <property type="nucleotide sequence ID" value="NZ_JTHP01000006.1"/>
</dbReference>
<evidence type="ECO:0000313" key="2">
    <source>
        <dbReference type="EMBL" id="KJD46652.1"/>
    </source>
</evidence>
<feature type="transmembrane region" description="Helical" evidence="1">
    <location>
        <begin position="189"/>
        <end position="216"/>
    </location>
</feature>
<sequence length="292" mass="35135">MERMKLQKDWLDYVNRLQERERQKIISSGITNWTLLLAVLGLAYWIYPDIIAMQKNWHTVLIGYVVFGNIATTFFDFFNNFYRQVKIKRYSSPITSTDVKGLKILWRYQLILVTSFLLSNGYFLFFHSVNFFFSLYFTIYCVRYLLEAVQASIYIFLENKKRKFDRKAIKMEIEQNSSKMEAYKFLKQLLIFLMWLLFSNSYKVILTFLLTIYICINYNFNNILWKQIFDGLALVIIVILLQFLFTIFMKRMKIGWLENLEREIVINNLTEDQIVSKLKLGYFNASNIDNYF</sequence>